<dbReference type="EMBL" id="GG738867">
    <property type="protein sequence ID" value="EFC44635.1"/>
    <property type="molecule type" value="Genomic_DNA"/>
</dbReference>
<evidence type="ECO:0000256" key="1">
    <source>
        <dbReference type="SAM" id="MobiDB-lite"/>
    </source>
</evidence>
<protein>
    <submittedName>
        <fullName evidence="2">Predicted protein</fullName>
    </submittedName>
</protein>
<sequence length="320" mass="36480">MLSNSLDETFAESPTNAGVSASQLLMAQKVNLFESILSKKSSNLSLDLDSETSANSDTITDYFFVRNVNTVNIDDLVQSKFGNCQMLDHDLIFNENLRKIRNRFKPIYETLLENDALYNGNQIDNFSSYSLGNVEFEQIMSSFSTNIQEYCEYELKYMHDFFKTDCPNIIQSLPLIISLKSLTIDELKCTVNVLKKVLTLGAYTHPEKVLVSQSLALPDLFCYLFFDNPTKSQSELNKALIRNRSDSNGSDTSSESVRSSSTSPSLLSKFFSRNRKKNLKSSPIVSFEKELMYLQIYLIIFEFSESDIVEIPHGYEHNVY</sequence>
<dbReference type="AlphaFoldDB" id="D2VF73"/>
<dbReference type="OrthoDB" id="10384604at2759"/>
<keyword evidence="3" id="KW-1185">Reference proteome</keyword>
<gene>
    <name evidence="2" type="ORF">NAEGRDRAFT_58015</name>
</gene>
<dbReference type="Proteomes" id="UP000006671">
    <property type="component" value="Unassembled WGS sequence"/>
</dbReference>
<accession>D2VF73</accession>
<dbReference type="GeneID" id="8848733"/>
<evidence type="ECO:0000313" key="3">
    <source>
        <dbReference type="Proteomes" id="UP000006671"/>
    </source>
</evidence>
<dbReference type="InParanoid" id="D2VF73"/>
<dbReference type="VEuPathDB" id="AmoebaDB:NAEGRDRAFT_58015"/>
<name>D2VF73_NAEGR</name>
<organism evidence="3">
    <name type="scientific">Naegleria gruberi</name>
    <name type="common">Amoeba</name>
    <dbReference type="NCBI Taxonomy" id="5762"/>
    <lineage>
        <taxon>Eukaryota</taxon>
        <taxon>Discoba</taxon>
        <taxon>Heterolobosea</taxon>
        <taxon>Tetramitia</taxon>
        <taxon>Eutetramitia</taxon>
        <taxon>Vahlkampfiidae</taxon>
        <taxon>Naegleria</taxon>
    </lineage>
</organism>
<dbReference type="KEGG" id="ngr:NAEGRDRAFT_58015"/>
<feature type="non-terminal residue" evidence="2">
    <location>
        <position position="320"/>
    </location>
</feature>
<feature type="region of interest" description="Disordered" evidence="1">
    <location>
        <begin position="242"/>
        <end position="265"/>
    </location>
</feature>
<reference evidence="2 3" key="1">
    <citation type="journal article" date="2010" name="Cell">
        <title>The genome of Naegleria gruberi illuminates early eukaryotic versatility.</title>
        <authorList>
            <person name="Fritz-Laylin L.K."/>
            <person name="Prochnik S.E."/>
            <person name="Ginger M.L."/>
            <person name="Dacks J.B."/>
            <person name="Carpenter M.L."/>
            <person name="Field M.C."/>
            <person name="Kuo A."/>
            <person name="Paredez A."/>
            <person name="Chapman J."/>
            <person name="Pham J."/>
            <person name="Shu S."/>
            <person name="Neupane R."/>
            <person name="Cipriano M."/>
            <person name="Mancuso J."/>
            <person name="Tu H."/>
            <person name="Salamov A."/>
            <person name="Lindquist E."/>
            <person name="Shapiro H."/>
            <person name="Lucas S."/>
            <person name="Grigoriev I.V."/>
            <person name="Cande W.Z."/>
            <person name="Fulton C."/>
            <person name="Rokhsar D.S."/>
            <person name="Dawson S.C."/>
        </authorList>
    </citation>
    <scope>NUCLEOTIDE SEQUENCE [LARGE SCALE GENOMIC DNA]</scope>
    <source>
        <strain evidence="2 3">NEG-M</strain>
    </source>
</reference>
<feature type="compositionally biased region" description="Low complexity" evidence="1">
    <location>
        <begin position="246"/>
        <end position="265"/>
    </location>
</feature>
<dbReference type="RefSeq" id="XP_002677379.1">
    <property type="nucleotide sequence ID" value="XM_002677333.1"/>
</dbReference>
<proteinExistence type="predicted"/>
<evidence type="ECO:0000313" key="2">
    <source>
        <dbReference type="EMBL" id="EFC44635.1"/>
    </source>
</evidence>